<dbReference type="Proteomes" id="UP000053718">
    <property type="component" value="Unassembled WGS sequence"/>
</dbReference>
<sequence>MLKQERLLALFSDAVKAGGGVHTSRELAFMMGEPLSPAFTKFLSDCARKGLIRRVVKGIFESTITPPEPTTAIYKIVNKLRGNVLNYISLESQLCHTGDISQVIMGRLTVMTKGRSGEFSTPYGIIEFTHTKKSIAQIMPNLYFDNEIGMFRATTSQAIADLKACNRNISMVES</sequence>
<evidence type="ECO:0008006" key="3">
    <source>
        <dbReference type="Google" id="ProtNLM"/>
    </source>
</evidence>
<dbReference type="STRING" id="1517416.IDAT_03070"/>
<reference evidence="1 2" key="1">
    <citation type="submission" date="2014-06" db="EMBL/GenBank/DDBJ databases">
        <title>Draft genome sequence of Idiomarina sp. MCCC 1A10513.</title>
        <authorList>
            <person name="Du J."/>
            <person name="Lai Q."/>
            <person name="Shao Z."/>
        </authorList>
    </citation>
    <scope>NUCLEOTIDE SEQUENCE [LARGE SCALE GENOMIC DNA]</scope>
    <source>
        <strain evidence="1 2">MCCC 1A10513</strain>
    </source>
</reference>
<keyword evidence="2" id="KW-1185">Reference proteome</keyword>
<dbReference type="EMBL" id="JPIN01000002">
    <property type="protein sequence ID" value="KFZ29358.1"/>
    <property type="molecule type" value="Genomic_DNA"/>
</dbReference>
<dbReference type="eggNOG" id="COG5340">
    <property type="taxonomic scope" value="Bacteria"/>
</dbReference>
<accession>A0A094L3Z8</accession>
<comment type="caution">
    <text evidence="1">The sequence shown here is derived from an EMBL/GenBank/DDBJ whole genome shotgun (WGS) entry which is preliminary data.</text>
</comment>
<dbReference type="AlphaFoldDB" id="A0A094L3Z8"/>
<dbReference type="NCBIfam" id="NF047376">
    <property type="entry name" value="TAA_AbiEi"/>
    <property type="match status" value="1"/>
</dbReference>
<evidence type="ECO:0000313" key="1">
    <source>
        <dbReference type="EMBL" id="KFZ29358.1"/>
    </source>
</evidence>
<proteinExistence type="predicted"/>
<dbReference type="RefSeq" id="WP_034730391.1">
    <property type="nucleotide sequence ID" value="NZ_JPIN01000002.1"/>
</dbReference>
<protein>
    <recommendedName>
        <fullName evidence="3">Transcriptional regulator</fullName>
    </recommendedName>
</protein>
<organism evidence="1 2">
    <name type="scientific">Pseudidiomarina atlantica</name>
    <dbReference type="NCBI Taxonomy" id="1517416"/>
    <lineage>
        <taxon>Bacteria</taxon>
        <taxon>Pseudomonadati</taxon>
        <taxon>Pseudomonadota</taxon>
        <taxon>Gammaproteobacteria</taxon>
        <taxon>Alteromonadales</taxon>
        <taxon>Idiomarinaceae</taxon>
        <taxon>Pseudidiomarina</taxon>
    </lineage>
</organism>
<name>A0A094L3Z8_9GAMM</name>
<evidence type="ECO:0000313" key="2">
    <source>
        <dbReference type="Proteomes" id="UP000053718"/>
    </source>
</evidence>
<dbReference type="InterPro" id="IPR059220">
    <property type="entry name" value="AbiEi"/>
</dbReference>
<dbReference type="OrthoDB" id="3235173at2"/>
<gene>
    <name evidence="1" type="ORF">IDAT_03070</name>
</gene>